<proteinExistence type="predicted"/>
<gene>
    <name evidence="2" type="ORF">KJF94_25990</name>
</gene>
<organism evidence="2 3">
    <name type="scientific">Pseudomonas hormoni</name>
    <dbReference type="NCBI Taxonomy" id="3093767"/>
    <lineage>
        <taxon>Bacteria</taxon>
        <taxon>Pseudomonadati</taxon>
        <taxon>Pseudomonadota</taxon>
        <taxon>Gammaproteobacteria</taxon>
        <taxon>Pseudomonadales</taxon>
        <taxon>Pseudomonadaceae</taxon>
        <taxon>Pseudomonas</taxon>
    </lineage>
</organism>
<keyword evidence="1" id="KW-0812">Transmembrane</keyword>
<evidence type="ECO:0000313" key="2">
    <source>
        <dbReference type="EMBL" id="QVW23258.1"/>
    </source>
</evidence>
<dbReference type="RefSeq" id="WP_214379852.1">
    <property type="nucleotide sequence ID" value="NZ_CP075566.1"/>
</dbReference>
<keyword evidence="1" id="KW-1133">Transmembrane helix</keyword>
<reference evidence="2 3" key="1">
    <citation type="submission" date="2021-05" db="EMBL/GenBank/DDBJ databases">
        <title>Complete genome of the cytokinin-producing biocontrol strain Pseudomonas fluorescens G20-18.</title>
        <authorList>
            <person name="Nielsen T.K."/>
            <person name="Mekureyaw M.F."/>
            <person name="Hansen L.H."/>
            <person name="Nicolaisen M.H."/>
            <person name="Roitsch T.G."/>
            <person name="Hennessy R.C."/>
        </authorList>
    </citation>
    <scope>NUCLEOTIDE SEQUENCE [LARGE SCALE GENOMIC DNA]</scope>
    <source>
        <strain evidence="2 3">G20-18</strain>
    </source>
</reference>
<dbReference type="EMBL" id="CP075566">
    <property type="protein sequence ID" value="QVW23258.1"/>
    <property type="molecule type" value="Genomic_DNA"/>
</dbReference>
<sequence>MIWLQRFLMAMGVLASVVLVVIVSYMDFSKDEPRVLSEYPNAKWRGGADGGQFVDISKSEPPYYFVQVRNDDGSLWDQGWLKFGDQNSQPLTADSVMFFAGEGVIYLQQSQVLSADKAWAGVAHE</sequence>
<evidence type="ECO:0000256" key="1">
    <source>
        <dbReference type="SAM" id="Phobius"/>
    </source>
</evidence>
<accession>A0ABX8EYE4</accession>
<keyword evidence="3" id="KW-1185">Reference proteome</keyword>
<name>A0ABX8EYE4_9PSED</name>
<protein>
    <submittedName>
        <fullName evidence="2">Uncharacterized protein</fullName>
    </submittedName>
</protein>
<feature type="transmembrane region" description="Helical" evidence="1">
    <location>
        <begin position="7"/>
        <end position="26"/>
    </location>
</feature>
<keyword evidence="1" id="KW-0472">Membrane</keyword>
<dbReference type="Proteomes" id="UP000681155">
    <property type="component" value="Chromosome"/>
</dbReference>
<evidence type="ECO:0000313" key="3">
    <source>
        <dbReference type="Proteomes" id="UP000681155"/>
    </source>
</evidence>